<dbReference type="Proteomes" id="UP000197153">
    <property type="component" value="Chromosome 2"/>
</dbReference>
<evidence type="ECO:0000256" key="5">
    <source>
        <dbReference type="PROSITE-ProRule" id="PRU00284"/>
    </source>
</evidence>
<feature type="domain" description="T-SNARE coiled-coil homology" evidence="8">
    <location>
        <begin position="601"/>
        <end position="663"/>
    </location>
</feature>
<gene>
    <name evidence="10" type="ORF">Y958_21945</name>
</gene>
<evidence type="ECO:0000313" key="10">
    <source>
        <dbReference type="EMBL" id="ASG23464.1"/>
    </source>
</evidence>
<keyword evidence="2" id="KW-1003">Cell membrane</keyword>
<dbReference type="Gene3D" id="1.10.287.950">
    <property type="entry name" value="Methyl-accepting chemotaxis protein"/>
    <property type="match status" value="1"/>
</dbReference>
<dbReference type="EMBL" id="CP022111">
    <property type="protein sequence ID" value="ASG23464.1"/>
    <property type="molecule type" value="Genomic_DNA"/>
</dbReference>
<dbReference type="Pfam" id="PF00015">
    <property type="entry name" value="MCPsignal"/>
    <property type="match status" value="1"/>
</dbReference>
<evidence type="ECO:0000256" key="1">
    <source>
        <dbReference type="ARBA" id="ARBA00004429"/>
    </source>
</evidence>
<name>A0A248JZ28_9PROT</name>
<dbReference type="InterPro" id="IPR004089">
    <property type="entry name" value="MCPsignal_dom"/>
</dbReference>
<comment type="similarity">
    <text evidence="4">Belongs to the methyl-accepting chemotaxis (MCP) protein family.</text>
</comment>
<comment type="subcellular location">
    <subcellularLocation>
        <location evidence="1">Cell inner membrane</location>
        <topology evidence="1">Multi-pass membrane protein</topology>
    </subcellularLocation>
</comment>
<evidence type="ECO:0000259" key="8">
    <source>
        <dbReference type="PROSITE" id="PS50192"/>
    </source>
</evidence>
<dbReference type="InterPro" id="IPR000727">
    <property type="entry name" value="T_SNARE_dom"/>
</dbReference>
<keyword evidence="2" id="KW-0997">Cell inner membrane</keyword>
<dbReference type="CDD" id="cd06225">
    <property type="entry name" value="HAMP"/>
    <property type="match status" value="1"/>
</dbReference>
<evidence type="ECO:0000256" key="4">
    <source>
        <dbReference type="ARBA" id="ARBA00029447"/>
    </source>
</evidence>
<sequence>MVAVTTLPTIMRNTDQARAGKRRLGLAARLGLAFGAIILAMLVITGQSWLTYARVDSTLNGIVGETLPRLDTLDALSRAAEGLAGTSMDASIATTHEEAQATRKALTVAEKAFNDALRQANARLGQTPQLEELRVLGGRFSALLQVLNGAEDARWRLRQAVATSEKAAAEADARAQAALMAALGRSPSPAILSALAEMRAFNALLGAPATAGEDPAAAKAALENALQHLRTTQATLPADTRAIVTASLDMLTRMALGEAVPATPGFGDVTAGGLAVMKSRLADAQDQSTGLLHQSAAIAARVQKLGAELGAQTQAEVRTKAKALEDVVSFARGLLIASGLAGVAIAVGVAVFYVGRSIAGRVANLSRSMLALAGGDLDVEIDTRGSDEIAEMARTVTVFRANAVQVREHEVQLATERRESAEKRQAAMSAMADSFEQSVGGIIAALVDAAAQMTALSQSMGRSADATAEQANTVAMSSEAASRNTQTVAGATEQLSLSVQEISGQLQQAISISQRANEEADGAADMVERLTGAAERIGSVTRLIDDIAGQTNLLALNATIEAARAAAAGKGFAVVASEVKSLAGQTSKATGDIAGEVAAVRSAVGAVVDSIRQIGGTIVQLSQVSSTIAAAVEEQNAATAEISRSISEAALGVEEVNSTIGRVHTAALSTGESAGQVRTSAQGLADQAARLDEAVRRFLSQVRATEAAA</sequence>
<feature type="transmembrane region" description="Helical" evidence="6">
    <location>
        <begin position="26"/>
        <end position="50"/>
    </location>
</feature>
<dbReference type="PANTHER" id="PTHR32089">
    <property type="entry name" value="METHYL-ACCEPTING CHEMOTAXIS PROTEIN MCPB"/>
    <property type="match status" value="1"/>
</dbReference>
<organism evidence="10 11">
    <name type="scientific">Nitrospirillum viridazoti CBAmc</name>
    <dbReference type="NCBI Taxonomy" id="1441467"/>
    <lineage>
        <taxon>Bacteria</taxon>
        <taxon>Pseudomonadati</taxon>
        <taxon>Pseudomonadota</taxon>
        <taxon>Alphaproteobacteria</taxon>
        <taxon>Rhodospirillales</taxon>
        <taxon>Azospirillaceae</taxon>
        <taxon>Nitrospirillum</taxon>
        <taxon>Nitrospirillum viridazoti</taxon>
    </lineage>
</organism>
<keyword evidence="11" id="KW-1185">Reference proteome</keyword>
<keyword evidence="6" id="KW-0472">Membrane</keyword>
<dbReference type="Pfam" id="PF00672">
    <property type="entry name" value="HAMP"/>
    <property type="match status" value="1"/>
</dbReference>
<keyword evidence="6" id="KW-0812">Transmembrane</keyword>
<keyword evidence="3 5" id="KW-0807">Transducer</keyword>
<evidence type="ECO:0000259" key="9">
    <source>
        <dbReference type="PROSITE" id="PS50885"/>
    </source>
</evidence>
<accession>A0A248JZ28</accession>
<dbReference type="Gene3D" id="6.10.340.10">
    <property type="match status" value="1"/>
</dbReference>
<dbReference type="KEGG" id="nao:Y958_21945"/>
<feature type="transmembrane region" description="Helical" evidence="6">
    <location>
        <begin position="334"/>
        <end position="355"/>
    </location>
</feature>
<feature type="domain" description="HAMP" evidence="9">
    <location>
        <begin position="356"/>
        <end position="408"/>
    </location>
</feature>
<dbReference type="PANTHER" id="PTHR32089:SF112">
    <property type="entry name" value="LYSOZYME-LIKE PROTEIN-RELATED"/>
    <property type="match status" value="1"/>
</dbReference>
<dbReference type="PROSITE" id="PS50192">
    <property type="entry name" value="T_SNARE"/>
    <property type="match status" value="1"/>
</dbReference>
<dbReference type="PROSITE" id="PS50885">
    <property type="entry name" value="HAMP"/>
    <property type="match status" value="1"/>
</dbReference>
<dbReference type="SMART" id="SM00283">
    <property type="entry name" value="MA"/>
    <property type="match status" value="1"/>
</dbReference>
<reference evidence="10 11" key="1">
    <citation type="submission" date="2017-06" db="EMBL/GenBank/DDBJ databases">
        <title>Complete genome sequence of Nitrospirillum amazonense strain CBAmC, an endophytic nitrogen-fixing and plant growth-promoting bacterium, isolated from sugarcane.</title>
        <authorList>
            <person name="Schwab S."/>
            <person name="dos Santos Teixeira K.R."/>
            <person name="Simoes Araujo J.L."/>
            <person name="Soares Vidal M."/>
            <person name="Borges de Freitas H.R."/>
            <person name="Rivello Crivelaro A.L."/>
            <person name="Bueno de Camargo Nunes A."/>
            <person name="dos Santos C.M."/>
            <person name="Palmeira da Silva Rosa D."/>
            <person name="da Silva Padilha D."/>
            <person name="da Silva E."/>
            <person name="Araujo Terra L."/>
            <person name="Soares Mendes V."/>
            <person name="Farinelli L."/>
            <person name="Magalhaes Cruz L."/>
            <person name="Baldani J.I."/>
        </authorList>
    </citation>
    <scope>NUCLEOTIDE SEQUENCE [LARGE SCALE GENOMIC DNA]</scope>
    <source>
        <strain evidence="10 11">CBAmC</strain>
    </source>
</reference>
<protein>
    <recommendedName>
        <fullName evidence="12">Chemotaxis protein</fullName>
    </recommendedName>
</protein>
<dbReference type="GO" id="GO:0005886">
    <property type="term" value="C:plasma membrane"/>
    <property type="evidence" value="ECO:0007669"/>
    <property type="project" value="UniProtKB-SubCell"/>
</dbReference>
<evidence type="ECO:0000313" key="11">
    <source>
        <dbReference type="Proteomes" id="UP000197153"/>
    </source>
</evidence>
<dbReference type="RefSeq" id="WP_088873958.1">
    <property type="nucleotide sequence ID" value="NZ_CP022111.1"/>
</dbReference>
<feature type="domain" description="Methyl-accepting transducer" evidence="7">
    <location>
        <begin position="449"/>
        <end position="685"/>
    </location>
</feature>
<dbReference type="PROSITE" id="PS50111">
    <property type="entry name" value="CHEMOTAXIS_TRANSDUC_2"/>
    <property type="match status" value="1"/>
</dbReference>
<evidence type="ECO:0000256" key="6">
    <source>
        <dbReference type="SAM" id="Phobius"/>
    </source>
</evidence>
<keyword evidence="6" id="KW-1133">Transmembrane helix</keyword>
<evidence type="ECO:0000256" key="2">
    <source>
        <dbReference type="ARBA" id="ARBA00022519"/>
    </source>
</evidence>
<dbReference type="SMART" id="SM00304">
    <property type="entry name" value="HAMP"/>
    <property type="match status" value="1"/>
</dbReference>
<evidence type="ECO:0008006" key="12">
    <source>
        <dbReference type="Google" id="ProtNLM"/>
    </source>
</evidence>
<evidence type="ECO:0000259" key="7">
    <source>
        <dbReference type="PROSITE" id="PS50111"/>
    </source>
</evidence>
<evidence type="ECO:0000256" key="3">
    <source>
        <dbReference type="ARBA" id="ARBA00023224"/>
    </source>
</evidence>
<dbReference type="SUPFAM" id="SSF58104">
    <property type="entry name" value="Methyl-accepting chemotaxis protein (MCP) signaling domain"/>
    <property type="match status" value="1"/>
</dbReference>
<dbReference type="GO" id="GO:0007165">
    <property type="term" value="P:signal transduction"/>
    <property type="evidence" value="ECO:0007669"/>
    <property type="project" value="UniProtKB-KW"/>
</dbReference>
<dbReference type="AlphaFoldDB" id="A0A248JZ28"/>
<proteinExistence type="inferred from homology"/>
<dbReference type="InterPro" id="IPR003660">
    <property type="entry name" value="HAMP_dom"/>
</dbReference>